<name>A0A6H2GTS3_9BACL</name>
<reference evidence="2 3" key="1">
    <citation type="submission" date="2020-04" db="EMBL/GenBank/DDBJ databases">
        <title>Novel Paenibacillus strain UniB2 isolated from commercial digestive syrup.</title>
        <authorList>
            <person name="Thorat V."/>
            <person name="Kirdat K."/>
            <person name="Tiwarekar B."/>
            <person name="Yadav A."/>
        </authorList>
    </citation>
    <scope>NUCLEOTIDE SEQUENCE [LARGE SCALE GENOMIC DNA]</scope>
    <source>
        <strain evidence="2 3">UniB2</strain>
    </source>
</reference>
<evidence type="ECO:0000313" key="3">
    <source>
        <dbReference type="Proteomes" id="UP000502136"/>
    </source>
</evidence>
<proteinExistence type="predicted"/>
<feature type="transmembrane region" description="Helical" evidence="1">
    <location>
        <begin position="36"/>
        <end position="65"/>
    </location>
</feature>
<keyword evidence="3" id="KW-1185">Reference proteome</keyword>
<keyword evidence="1" id="KW-0472">Membrane</keyword>
<feature type="transmembrane region" description="Helical" evidence="1">
    <location>
        <begin position="6"/>
        <end position="24"/>
    </location>
</feature>
<feature type="transmembrane region" description="Helical" evidence="1">
    <location>
        <begin position="77"/>
        <end position="96"/>
    </location>
</feature>
<accession>A0A6H2GTS3</accession>
<gene>
    <name evidence="2" type="ORF">HGI30_03895</name>
</gene>
<keyword evidence="1" id="KW-0812">Transmembrane</keyword>
<dbReference type="RefSeq" id="WP_168906447.1">
    <property type="nucleotide sequence ID" value="NZ_CP051428.1"/>
</dbReference>
<keyword evidence="1" id="KW-1133">Transmembrane helix</keyword>
<dbReference type="EMBL" id="CP051428">
    <property type="protein sequence ID" value="QJC50792.1"/>
    <property type="molecule type" value="Genomic_DNA"/>
</dbReference>
<evidence type="ECO:0000313" key="2">
    <source>
        <dbReference type="EMBL" id="QJC50792.1"/>
    </source>
</evidence>
<protein>
    <submittedName>
        <fullName evidence="2">Uncharacterized protein</fullName>
    </submittedName>
</protein>
<dbReference type="AlphaFoldDB" id="A0A6H2GTS3"/>
<evidence type="ECO:0000256" key="1">
    <source>
        <dbReference type="SAM" id="Phobius"/>
    </source>
</evidence>
<organism evidence="2 3">
    <name type="scientific">Paenibacillus albicereus</name>
    <dbReference type="NCBI Taxonomy" id="2726185"/>
    <lineage>
        <taxon>Bacteria</taxon>
        <taxon>Bacillati</taxon>
        <taxon>Bacillota</taxon>
        <taxon>Bacilli</taxon>
        <taxon>Bacillales</taxon>
        <taxon>Paenibacillaceae</taxon>
        <taxon>Paenibacillus</taxon>
    </lineage>
</organism>
<dbReference type="KEGG" id="palr:HGI30_03895"/>
<sequence>MTISTWFWSLPVLVALALAFIYVRRKEQERHLLWKLLGYLLLGAFMLRLNGFPLPLGYVLFLLLLQAKPKLNRAAKHSAAFAGLLVFFLALALPAAERSWIERERSYPAEAAQVSQLSLLDDWKQFRGEAAENAEERLDRFELVYDRVGNVVQLSYAISIWSDGDSGSYHVDYTPGKGRAVVKRLVRDGGGTPADGVDAELVLERLRPEVLARLAPAAERADVDRLRLEVPTMWFVNGPASLNAKGFQPVFRIGGDGEVEPLPNQAEPYETAAAVVVYDCSDPERFEGCAAPAYYLW</sequence>
<dbReference type="Proteomes" id="UP000502136">
    <property type="component" value="Chromosome"/>
</dbReference>